<dbReference type="Proteomes" id="UP000275078">
    <property type="component" value="Unassembled WGS sequence"/>
</dbReference>
<feature type="compositionally biased region" description="Acidic residues" evidence="1">
    <location>
        <begin position="193"/>
        <end position="269"/>
    </location>
</feature>
<accession>A0A3N4HWP1</accession>
<evidence type="ECO:0000313" key="3">
    <source>
        <dbReference type="Proteomes" id="UP000275078"/>
    </source>
</evidence>
<dbReference type="AlphaFoldDB" id="A0A3N4HWP1"/>
<evidence type="ECO:0000313" key="2">
    <source>
        <dbReference type="EMBL" id="RPA76928.1"/>
    </source>
</evidence>
<feature type="region of interest" description="Disordered" evidence="1">
    <location>
        <begin position="193"/>
        <end position="363"/>
    </location>
</feature>
<proteinExistence type="predicted"/>
<organism evidence="2 3">
    <name type="scientific">Ascobolus immersus RN42</name>
    <dbReference type="NCBI Taxonomy" id="1160509"/>
    <lineage>
        <taxon>Eukaryota</taxon>
        <taxon>Fungi</taxon>
        <taxon>Dikarya</taxon>
        <taxon>Ascomycota</taxon>
        <taxon>Pezizomycotina</taxon>
        <taxon>Pezizomycetes</taxon>
        <taxon>Pezizales</taxon>
        <taxon>Ascobolaceae</taxon>
        <taxon>Ascobolus</taxon>
    </lineage>
</organism>
<sequence>MHLVATPSWPRNAFNKKRSSKPPPSRWHPQDQFAVMPDYRNHKDYNYGKPIFQCKDLEGNSYKRLYYRISPHERLIDDTFRIDWVDGSYIYRNCDGSYMWGDRSDDEGKEERRFGWPGSGGPHVVEVRYGGYPNAWRVIPVANRAMWWMVGDPDDYGADATDLGKARHRIAACNMRAFHLPYVQDYEAHIEEPDLDDDPYFDDDPPIDEEEPYFDDGPYYEDDPPIDDGPNFDDDPPIDDGPNFDDDPPIDDEEPYFDDDPPVDEEPQFDEDRSFDEEHYLDEERPADEAPYLDDELDSEEWHLEERDVEDSEENTVSQGLEESIMDPTDGQRTPNEGTEIGDGATEDSESNDVDRQDMENPGACSRQRAWVALVQPLVYRESEEEIAKLAMLDEALTAMEAMEKLLVQFRSGIGSPEHNRALEEQIETLKGLALKWVSPCHVSDQAKEGDPVRRNPANSEVEASKDMARRELLRRVVAFHAFVQLLNQ</sequence>
<name>A0A3N4HWP1_ASCIM</name>
<evidence type="ECO:0000256" key="1">
    <source>
        <dbReference type="SAM" id="MobiDB-lite"/>
    </source>
</evidence>
<feature type="compositionally biased region" description="Basic and acidic residues" evidence="1">
    <location>
        <begin position="270"/>
        <end position="288"/>
    </location>
</feature>
<dbReference type="STRING" id="1160509.A0A3N4HWP1"/>
<protein>
    <submittedName>
        <fullName evidence="2">Uncharacterized protein</fullName>
    </submittedName>
</protein>
<dbReference type="EMBL" id="ML119735">
    <property type="protein sequence ID" value="RPA76928.1"/>
    <property type="molecule type" value="Genomic_DNA"/>
</dbReference>
<gene>
    <name evidence="2" type="ORF">BJ508DRAFT_417405</name>
</gene>
<reference evidence="2 3" key="1">
    <citation type="journal article" date="2018" name="Nat. Ecol. Evol.">
        <title>Pezizomycetes genomes reveal the molecular basis of ectomycorrhizal truffle lifestyle.</title>
        <authorList>
            <person name="Murat C."/>
            <person name="Payen T."/>
            <person name="Noel B."/>
            <person name="Kuo A."/>
            <person name="Morin E."/>
            <person name="Chen J."/>
            <person name="Kohler A."/>
            <person name="Krizsan K."/>
            <person name="Balestrini R."/>
            <person name="Da Silva C."/>
            <person name="Montanini B."/>
            <person name="Hainaut M."/>
            <person name="Levati E."/>
            <person name="Barry K.W."/>
            <person name="Belfiori B."/>
            <person name="Cichocki N."/>
            <person name="Clum A."/>
            <person name="Dockter R.B."/>
            <person name="Fauchery L."/>
            <person name="Guy J."/>
            <person name="Iotti M."/>
            <person name="Le Tacon F."/>
            <person name="Lindquist E.A."/>
            <person name="Lipzen A."/>
            <person name="Malagnac F."/>
            <person name="Mello A."/>
            <person name="Molinier V."/>
            <person name="Miyauchi S."/>
            <person name="Poulain J."/>
            <person name="Riccioni C."/>
            <person name="Rubini A."/>
            <person name="Sitrit Y."/>
            <person name="Splivallo R."/>
            <person name="Traeger S."/>
            <person name="Wang M."/>
            <person name="Zifcakova L."/>
            <person name="Wipf D."/>
            <person name="Zambonelli A."/>
            <person name="Paolocci F."/>
            <person name="Nowrousian M."/>
            <person name="Ottonello S."/>
            <person name="Baldrian P."/>
            <person name="Spatafora J.W."/>
            <person name="Henrissat B."/>
            <person name="Nagy L.G."/>
            <person name="Aury J.M."/>
            <person name="Wincker P."/>
            <person name="Grigoriev I.V."/>
            <person name="Bonfante P."/>
            <person name="Martin F.M."/>
        </authorList>
    </citation>
    <scope>NUCLEOTIDE SEQUENCE [LARGE SCALE GENOMIC DNA]</scope>
    <source>
        <strain evidence="2 3">RN42</strain>
    </source>
</reference>
<feature type="region of interest" description="Disordered" evidence="1">
    <location>
        <begin position="1"/>
        <end position="30"/>
    </location>
</feature>
<keyword evidence="3" id="KW-1185">Reference proteome</keyword>